<keyword evidence="3" id="KW-1185">Reference proteome</keyword>
<proteinExistence type="predicted"/>
<sequence length="135" mass="14482">MDQYSFLWGDSRAKSTLAQESNRRYHHNTGGGGATQHVLEALDEQEVTEVADLEGGLQAVLRQAPGLSAHRGITHQDVKGPYHQALPLLPLPSVLPAVPEERRQLTLHPEQRSAFCSPAATAAATAAPPSAFSLI</sequence>
<dbReference type="InterPro" id="IPR001763">
    <property type="entry name" value="Rhodanese-like_dom"/>
</dbReference>
<dbReference type="EMBL" id="SRLO01000157">
    <property type="protein sequence ID" value="TNN70917.1"/>
    <property type="molecule type" value="Genomic_DNA"/>
</dbReference>
<dbReference type="Proteomes" id="UP000314294">
    <property type="component" value="Unassembled WGS sequence"/>
</dbReference>
<comment type="caution">
    <text evidence="2">The sequence shown here is derived from an EMBL/GenBank/DDBJ whole genome shotgun (WGS) entry which is preliminary data.</text>
</comment>
<accession>A0A4Z2HYV3</accession>
<evidence type="ECO:0000313" key="2">
    <source>
        <dbReference type="EMBL" id="TNN70917.1"/>
    </source>
</evidence>
<organism evidence="2 3">
    <name type="scientific">Liparis tanakae</name>
    <name type="common">Tanaka's snailfish</name>
    <dbReference type="NCBI Taxonomy" id="230148"/>
    <lineage>
        <taxon>Eukaryota</taxon>
        <taxon>Metazoa</taxon>
        <taxon>Chordata</taxon>
        <taxon>Craniata</taxon>
        <taxon>Vertebrata</taxon>
        <taxon>Euteleostomi</taxon>
        <taxon>Actinopterygii</taxon>
        <taxon>Neopterygii</taxon>
        <taxon>Teleostei</taxon>
        <taxon>Neoteleostei</taxon>
        <taxon>Acanthomorphata</taxon>
        <taxon>Eupercaria</taxon>
        <taxon>Perciformes</taxon>
        <taxon>Cottioidei</taxon>
        <taxon>Cottales</taxon>
        <taxon>Liparidae</taxon>
        <taxon>Liparis</taxon>
    </lineage>
</organism>
<feature type="domain" description="Rhodanese" evidence="1">
    <location>
        <begin position="30"/>
        <end position="69"/>
    </location>
</feature>
<evidence type="ECO:0000259" key="1">
    <source>
        <dbReference type="PROSITE" id="PS50206"/>
    </source>
</evidence>
<protein>
    <recommendedName>
        <fullName evidence="1">Rhodanese domain-containing protein</fullName>
    </recommendedName>
</protein>
<evidence type="ECO:0000313" key="3">
    <source>
        <dbReference type="Proteomes" id="UP000314294"/>
    </source>
</evidence>
<dbReference type="PROSITE" id="PS50206">
    <property type="entry name" value="RHODANESE_3"/>
    <property type="match status" value="1"/>
</dbReference>
<reference evidence="2 3" key="1">
    <citation type="submission" date="2019-03" db="EMBL/GenBank/DDBJ databases">
        <title>First draft genome of Liparis tanakae, snailfish: a comprehensive survey of snailfish specific genes.</title>
        <authorList>
            <person name="Kim W."/>
            <person name="Song I."/>
            <person name="Jeong J.-H."/>
            <person name="Kim D."/>
            <person name="Kim S."/>
            <person name="Ryu S."/>
            <person name="Song J.Y."/>
            <person name="Lee S.K."/>
        </authorList>
    </citation>
    <scope>NUCLEOTIDE SEQUENCE [LARGE SCALE GENOMIC DNA]</scope>
    <source>
        <tissue evidence="2">Muscle</tissue>
    </source>
</reference>
<name>A0A4Z2HYV3_9TELE</name>
<dbReference type="AlphaFoldDB" id="A0A4Z2HYV3"/>
<gene>
    <name evidence="2" type="ORF">EYF80_018902</name>
</gene>